<dbReference type="InterPro" id="IPR023753">
    <property type="entry name" value="FAD/NAD-binding_dom"/>
</dbReference>
<dbReference type="PANTHER" id="PTHR43073:SF2">
    <property type="entry name" value="DIHYDROPYRIMIDINE DEHYDROGENASE [NADP(+)]"/>
    <property type="match status" value="1"/>
</dbReference>
<feature type="domain" description="FAD/NAD(P)-binding" evidence="9">
    <location>
        <begin position="132"/>
        <end position="422"/>
    </location>
</feature>
<reference evidence="11" key="1">
    <citation type="submission" date="2012-09" db="EMBL/GenBank/DDBJ databases">
        <title>Metagenomic Characterization of a Microbial Community in Wastewater Detects High Levels of Antibiotic Resistance.</title>
        <authorList>
            <person name="Abrams M."/>
            <person name="Caldwell A."/>
            <person name="Vandaei E."/>
            <person name="Lee W."/>
            <person name="Perrott J."/>
            <person name="Khan S.Y."/>
            <person name="Ta J."/>
            <person name="Romero D."/>
            <person name="Nguyen V."/>
            <person name="Pourmand N."/>
            <person name="Ouverney C.C."/>
        </authorList>
    </citation>
    <scope>NUCLEOTIDE SEQUENCE</scope>
</reference>
<evidence type="ECO:0000256" key="2">
    <source>
        <dbReference type="ARBA" id="ARBA00030119"/>
    </source>
</evidence>
<dbReference type="Pfam" id="PF07992">
    <property type="entry name" value="Pyr_redox_2"/>
    <property type="match status" value="1"/>
</dbReference>
<dbReference type="PANTHER" id="PTHR43073">
    <property type="entry name" value="DIHYDROPYRIMIDINE DEHYDROGENASE [NADP(+)]"/>
    <property type="match status" value="1"/>
</dbReference>
<dbReference type="SUPFAM" id="SSF46548">
    <property type="entry name" value="alpha-helical ferredoxin"/>
    <property type="match status" value="1"/>
</dbReference>
<dbReference type="Gene3D" id="3.50.50.60">
    <property type="entry name" value="FAD/NAD(P)-binding domain"/>
    <property type="match status" value="3"/>
</dbReference>
<evidence type="ECO:0000256" key="3">
    <source>
        <dbReference type="ARBA" id="ARBA00032722"/>
    </source>
</evidence>
<dbReference type="GO" id="GO:0004159">
    <property type="term" value="F:dihydropyrimidine dehydrogenase (NAD+) activity"/>
    <property type="evidence" value="ECO:0007669"/>
    <property type="project" value="UniProtKB-EC"/>
</dbReference>
<accession>L7VUH7</accession>
<dbReference type="SUPFAM" id="SSF51971">
    <property type="entry name" value="Nucleotide-binding domain"/>
    <property type="match status" value="2"/>
</dbReference>
<evidence type="ECO:0000256" key="5">
    <source>
        <dbReference type="ARBA" id="ARBA00048792"/>
    </source>
</evidence>
<dbReference type="GO" id="GO:0051536">
    <property type="term" value="F:iron-sulfur cluster binding"/>
    <property type="evidence" value="ECO:0007669"/>
    <property type="project" value="InterPro"/>
</dbReference>
<evidence type="ECO:0000313" key="11">
    <source>
        <dbReference type="EMBL" id="AGC71124.1"/>
    </source>
</evidence>
<dbReference type="PRINTS" id="PR00419">
    <property type="entry name" value="ADXRDTASE"/>
</dbReference>
<evidence type="ECO:0000256" key="7">
    <source>
        <dbReference type="ARBA" id="ARBA00049714"/>
    </source>
</evidence>
<proteinExistence type="predicted"/>
<dbReference type="InterPro" id="IPR028261">
    <property type="entry name" value="DPD_II"/>
</dbReference>
<evidence type="ECO:0000256" key="6">
    <source>
        <dbReference type="ARBA" id="ARBA00049578"/>
    </source>
</evidence>
<dbReference type="InterPro" id="IPR009051">
    <property type="entry name" value="Helical_ferredxn"/>
</dbReference>
<dbReference type="InterPro" id="IPR036188">
    <property type="entry name" value="FAD/NAD-bd_sf"/>
</dbReference>
<dbReference type="AlphaFoldDB" id="L7VUH7"/>
<comment type="function">
    <text evidence="6">Involved in pyrimidine base degradation. Catalyzes physiologically the reduction of uracil to 5,6-dihydrouracil (DHU) by using NADH as a specific cosubstrate. It also catalyzes the reverse reaction and the reduction of thymine to 5,6-dihydrothymine (DHT).</text>
</comment>
<sequence>MMAESFHKKALARELRSALSKDEALAEANRCLFCYDAPCMRACPTHIDVPLFIRQIATSNPGGAARTILSANILGASCARVCPTEVLCEGACVLEDQHKPIQIGPLQRFATDHAMAVKQKILTPGTPKAGSVGIIGAGPAGLSCAAELLKLGYQSVIYEAAERPGGLNTYGVAQYKMTPEVAQAEVDWLIEAGVTIRCGVTVGKDVSLSELESRHDAIFIGVGMGAIPGIQIDGESLPGVWDGLDFIAALKSGEREIFELLRGARVAVIGGGNTAIDVVTQASRAGAGKVWLLYRRGREQMSAYPHELELAKDAGVELVLHAVPHRVLGPSRGPSPRLSRVSGLELGRKLPDGGERLETLPADLVIRATGQKGAKLTAELPVRTDGGKVVADSNGRTSNPRYFAAGDCVSGGQEVVNAVAEGQRAARTIADEVLGKLGGAR</sequence>
<keyword evidence="1" id="KW-0560">Oxidoreductase</keyword>
<evidence type="ECO:0000259" key="10">
    <source>
        <dbReference type="Pfam" id="PF14691"/>
    </source>
</evidence>
<name>L7VUH7_9BACT</name>
<comment type="catalytic activity">
    <reaction evidence="5">
        <text>5,6-dihydrouracil + NAD(+) = uracil + NADH + H(+)</text>
        <dbReference type="Rhea" id="RHEA:20189"/>
        <dbReference type="ChEBI" id="CHEBI:15378"/>
        <dbReference type="ChEBI" id="CHEBI:15901"/>
        <dbReference type="ChEBI" id="CHEBI:17568"/>
        <dbReference type="ChEBI" id="CHEBI:57540"/>
        <dbReference type="ChEBI" id="CHEBI:57945"/>
        <dbReference type="EC" id="1.3.1.1"/>
    </reaction>
</comment>
<comment type="subunit">
    <text evidence="7">Heterotetramer of 2 PreA and 2 PreT subunits.</text>
</comment>
<protein>
    <recommendedName>
        <fullName evidence="8">dihydrouracil dehydrogenase (NAD(+))</fullName>
        <ecNumber evidence="8">1.3.1.1</ecNumber>
    </recommendedName>
    <alternativeName>
        <fullName evidence="3">Dihydrothymine dehydrogenase</fullName>
    </alternativeName>
    <alternativeName>
        <fullName evidence="2">Dihydrouracil dehydrogenase</fullName>
    </alternativeName>
</protein>
<evidence type="ECO:0000256" key="8">
    <source>
        <dbReference type="ARBA" id="ARBA00049728"/>
    </source>
</evidence>
<dbReference type="Pfam" id="PF14691">
    <property type="entry name" value="Fer4_20"/>
    <property type="match status" value="1"/>
</dbReference>
<feature type="domain" description="Dihydroprymidine dehydrogenase" evidence="10">
    <location>
        <begin position="13"/>
        <end position="116"/>
    </location>
</feature>
<comment type="catalytic activity">
    <reaction evidence="4">
        <text>5,6-dihydrothymine + NAD(+) = thymine + NADH + H(+)</text>
        <dbReference type="Rhea" id="RHEA:28791"/>
        <dbReference type="ChEBI" id="CHEBI:15378"/>
        <dbReference type="ChEBI" id="CHEBI:17821"/>
        <dbReference type="ChEBI" id="CHEBI:27468"/>
        <dbReference type="ChEBI" id="CHEBI:57540"/>
        <dbReference type="ChEBI" id="CHEBI:57945"/>
        <dbReference type="EC" id="1.3.1.1"/>
    </reaction>
</comment>
<evidence type="ECO:0000256" key="4">
    <source>
        <dbReference type="ARBA" id="ARBA00047685"/>
    </source>
</evidence>
<evidence type="ECO:0000256" key="1">
    <source>
        <dbReference type="ARBA" id="ARBA00023002"/>
    </source>
</evidence>
<dbReference type="Gene3D" id="1.10.1060.10">
    <property type="entry name" value="Alpha-helical ferredoxin"/>
    <property type="match status" value="1"/>
</dbReference>
<dbReference type="EC" id="1.3.1.1" evidence="8"/>
<organism evidence="11">
    <name type="scientific">uncultured bacterium A1Q1_fos_18</name>
    <dbReference type="NCBI Taxonomy" id="1256551"/>
    <lineage>
        <taxon>Bacteria</taxon>
        <taxon>environmental samples</taxon>
    </lineage>
</organism>
<dbReference type="EMBL" id="JX649863">
    <property type="protein sequence ID" value="AGC71124.1"/>
    <property type="molecule type" value="Genomic_DNA"/>
</dbReference>
<evidence type="ECO:0000259" key="9">
    <source>
        <dbReference type="Pfam" id="PF07992"/>
    </source>
</evidence>